<keyword evidence="1" id="KW-0677">Repeat</keyword>
<keyword evidence="2" id="KW-0472">Membrane</keyword>
<name>A0ABX1T8E9_9PROT</name>
<dbReference type="SUPFAM" id="SSF82185">
    <property type="entry name" value="Histone H3 K4-specific methyltransferase SET7/9 N-terminal domain"/>
    <property type="match status" value="1"/>
</dbReference>
<reference evidence="3" key="1">
    <citation type="submission" date="2019-03" db="EMBL/GenBank/DDBJ databases">
        <title>Metabolic reconstructions from genomes of highly enriched 'Candidatus Accumulibacter' and 'Candidatus Competibacter' bioreactor populations.</title>
        <authorList>
            <person name="Annavajhala M.K."/>
            <person name="Welles L."/>
            <person name="Abbas B."/>
            <person name="Sorokin D."/>
            <person name="Park H."/>
            <person name="Van Loosdrecht M."/>
            <person name="Chandran K."/>
        </authorList>
    </citation>
    <scope>NUCLEOTIDE SEQUENCE</scope>
    <source>
        <strain evidence="3">SBR_L</strain>
    </source>
</reference>
<sequence>MYMAGSDVVITVVILRRRLADFKNLPRKSGHDSAPLPPSRKMSISAIKTSPFREMTMKPIVYTCSLLLLMTAMPSICAAGMLRQYADELNETVTLVKTGALKQAVAKIEGANEGDDKDILYFFEKGELLSLGSNFTSSRETWMKGDEIIQAWENEFRTNPTKMFGDIGSFLINDKTRRYDGQDYEKVLLSTRLTLNHIMLGNFDHARIEMKKTYEREKLIEAFREKEYDALQAESNKQDSGQVSSLEGYPMQELDTPEVRELKNGFQNAFAHYLAGYFFEVTDEPSLAEPGYRNALQLAPGKVMIQSALNDLGKRVPGPGETDVLFVLETGFAPRIDSLTISIPIMRKGGMLITPLSFPVLKASEQVSVPSSLAVAGGRYPVETLTNIDTMARRLLKDQMPGIILRTVIRAGLKSVVQEQANKAHWIAGMIANVVSVSTEQADDRNWRTLPERISIARAILPQGRQIIEFQTQGGHYRTEADVSGRFTIVPIRFTGNAVYVGQPNRAKDVAAGFLPASTISAGGIVPPAPDSSGSLVPSVAAVPARADLGKRVQVGDTTYIGDFRFAQPSGQPSGKGVIEWQNGQRFEGQLENGVKQGYGVFIAPGSFRYEGNWEDNKQNGKGKTIFDNGDVYEGEILNGEFHGQGSYTTKAGSRYEGSWKNGVKEGPGKITFPDGDSWEGIFSNNERTDQGKMTFLPKPEMGSRP</sequence>
<organism evidence="3 4">
    <name type="scientific">Candidatus Accumulibacter contiguus</name>
    <dbReference type="NCBI Taxonomy" id="2954381"/>
    <lineage>
        <taxon>Bacteria</taxon>
        <taxon>Pseudomonadati</taxon>
        <taxon>Pseudomonadota</taxon>
        <taxon>Betaproteobacteria</taxon>
        <taxon>Candidatus Accumulibacter</taxon>
    </lineage>
</organism>
<feature type="transmembrane region" description="Helical" evidence="2">
    <location>
        <begin position="60"/>
        <end position="82"/>
    </location>
</feature>
<dbReference type="EMBL" id="SPMX01000012">
    <property type="protein sequence ID" value="NMQ04845.1"/>
    <property type="molecule type" value="Genomic_DNA"/>
</dbReference>
<dbReference type="PANTHER" id="PTHR43215:SF14">
    <property type="entry name" value="RADIAL SPOKE HEAD 1 HOMOLOG"/>
    <property type="match status" value="1"/>
</dbReference>
<accession>A0ABX1T8E9</accession>
<evidence type="ECO:0000256" key="2">
    <source>
        <dbReference type="SAM" id="Phobius"/>
    </source>
</evidence>
<evidence type="ECO:0000256" key="1">
    <source>
        <dbReference type="ARBA" id="ARBA00022737"/>
    </source>
</evidence>
<gene>
    <name evidence="3" type="ORF">E4Q08_06005</name>
</gene>
<dbReference type="SMART" id="SM00698">
    <property type="entry name" value="MORN"/>
    <property type="match status" value="5"/>
</dbReference>
<dbReference type="Proteomes" id="UP000886469">
    <property type="component" value="Unassembled WGS sequence"/>
</dbReference>
<evidence type="ECO:0000313" key="4">
    <source>
        <dbReference type="Proteomes" id="UP000886469"/>
    </source>
</evidence>
<dbReference type="PANTHER" id="PTHR43215">
    <property type="entry name" value="RADIAL SPOKE HEAD 1 HOMOLOG"/>
    <property type="match status" value="1"/>
</dbReference>
<keyword evidence="2" id="KW-1133">Transmembrane helix</keyword>
<dbReference type="Pfam" id="PF02493">
    <property type="entry name" value="MORN"/>
    <property type="match status" value="5"/>
</dbReference>
<protein>
    <recommendedName>
        <fullName evidence="5">MORN repeat-containing protein</fullName>
    </recommendedName>
</protein>
<evidence type="ECO:0000313" key="3">
    <source>
        <dbReference type="EMBL" id="NMQ04845.1"/>
    </source>
</evidence>
<proteinExistence type="predicted"/>
<comment type="caution">
    <text evidence="3">The sequence shown here is derived from an EMBL/GenBank/DDBJ whole genome shotgun (WGS) entry which is preliminary data.</text>
</comment>
<keyword evidence="4" id="KW-1185">Reference proteome</keyword>
<dbReference type="InterPro" id="IPR003409">
    <property type="entry name" value="MORN"/>
</dbReference>
<evidence type="ECO:0008006" key="5">
    <source>
        <dbReference type="Google" id="ProtNLM"/>
    </source>
</evidence>
<keyword evidence="2" id="KW-0812">Transmembrane</keyword>
<dbReference type="Gene3D" id="2.20.110.10">
    <property type="entry name" value="Histone H3 K4-specific methyltransferase SET7/9 N-terminal domain"/>
    <property type="match status" value="3"/>
</dbReference>